<dbReference type="InterPro" id="IPR011989">
    <property type="entry name" value="ARM-like"/>
</dbReference>
<evidence type="ECO:0008006" key="5">
    <source>
        <dbReference type="Google" id="ProtNLM"/>
    </source>
</evidence>
<feature type="compositionally biased region" description="Polar residues" evidence="2">
    <location>
        <begin position="689"/>
        <end position="705"/>
    </location>
</feature>
<feature type="compositionally biased region" description="Low complexity" evidence="2">
    <location>
        <begin position="1165"/>
        <end position="1175"/>
    </location>
</feature>
<feature type="region of interest" description="Disordered" evidence="2">
    <location>
        <begin position="1"/>
        <end position="29"/>
    </location>
</feature>
<accession>A0AAW1PRA3</accession>
<comment type="caution">
    <text evidence="3">The sequence shown here is derived from an EMBL/GenBank/DDBJ whole genome shotgun (WGS) entry which is preliminary data.</text>
</comment>
<evidence type="ECO:0000313" key="4">
    <source>
        <dbReference type="Proteomes" id="UP001465755"/>
    </source>
</evidence>
<dbReference type="SUPFAM" id="SSF48371">
    <property type="entry name" value="ARM repeat"/>
    <property type="match status" value="1"/>
</dbReference>
<feature type="coiled-coil region" evidence="1">
    <location>
        <begin position="268"/>
        <end position="302"/>
    </location>
</feature>
<organism evidence="3 4">
    <name type="scientific">Symbiochloris irregularis</name>
    <dbReference type="NCBI Taxonomy" id="706552"/>
    <lineage>
        <taxon>Eukaryota</taxon>
        <taxon>Viridiplantae</taxon>
        <taxon>Chlorophyta</taxon>
        <taxon>core chlorophytes</taxon>
        <taxon>Trebouxiophyceae</taxon>
        <taxon>Trebouxiales</taxon>
        <taxon>Trebouxiaceae</taxon>
        <taxon>Symbiochloris</taxon>
    </lineage>
</organism>
<dbReference type="AlphaFoldDB" id="A0AAW1PRA3"/>
<dbReference type="PANTHER" id="PTHR32059">
    <property type="entry name" value="RAB11-BINDING PROTEIN RELCH"/>
    <property type="match status" value="1"/>
</dbReference>
<dbReference type="InterPro" id="IPR006594">
    <property type="entry name" value="LisH"/>
</dbReference>
<dbReference type="GO" id="GO:0005802">
    <property type="term" value="C:trans-Golgi network"/>
    <property type="evidence" value="ECO:0007669"/>
    <property type="project" value="InterPro"/>
</dbReference>
<feature type="region of interest" description="Disordered" evidence="2">
    <location>
        <begin position="1145"/>
        <end position="1236"/>
    </location>
</feature>
<evidence type="ECO:0000256" key="2">
    <source>
        <dbReference type="SAM" id="MobiDB-lite"/>
    </source>
</evidence>
<dbReference type="GO" id="GO:0055037">
    <property type="term" value="C:recycling endosome"/>
    <property type="evidence" value="ECO:0007669"/>
    <property type="project" value="TreeGrafter"/>
</dbReference>
<dbReference type="SMART" id="SM00667">
    <property type="entry name" value="LisH"/>
    <property type="match status" value="1"/>
</dbReference>
<dbReference type="InterPro" id="IPR016024">
    <property type="entry name" value="ARM-type_fold"/>
</dbReference>
<dbReference type="Proteomes" id="UP001465755">
    <property type="component" value="Unassembled WGS sequence"/>
</dbReference>
<feature type="region of interest" description="Disordered" evidence="2">
    <location>
        <begin position="640"/>
        <end position="705"/>
    </location>
</feature>
<dbReference type="Gene3D" id="1.25.10.10">
    <property type="entry name" value="Leucine-rich Repeat Variant"/>
    <property type="match status" value="2"/>
</dbReference>
<protein>
    <recommendedName>
        <fullName evidence="5">LisH domain-containing protein</fullName>
    </recommendedName>
</protein>
<dbReference type="InterPro" id="IPR040362">
    <property type="entry name" value="RELCH"/>
</dbReference>
<keyword evidence="1" id="KW-0175">Coiled coil</keyword>
<sequence>MSGRTSLDIARRGQTFSSRTSTSDTEQLPPAKGSQVVQWLLANNYLMTALELLVEAQEVGRDDEVEELALFFADQQKFPAEELVKYDQKDAVDVQKLATEREARLSMTEYELRVTLEDVVSLQDALSRATSMDPSKLSELGHRLSGRLSHMPSGIEGIASRRFTSEVSEASDAGHALGPGTLSAKDKRQLNQAVRHYLAEQGFKLSALTLVEEGGGSVPTAAPTNGEATLPSLWRGYGERLAALTSAKDAIAARQKVDDDLRLSQVQGTALREELSASQAQVNRLNEEVELLRKRADWCEQQAFDAEAKARAAINTVQRTVSQNGEHPAGGLEEATEGALADVAKAFNAVTVNDALGVVASAVPRIIPHVLINKREELLPLLEALIEAHGDAQSRDKLSHALFNIVKKPNAAQRRMILDSCTALARRIGPLRTADELLPQAWEQVEHRHPERRLLVAEACAELAGMVPPPMASSLILSMLQTLSTDADASVRGGVAVNLAQTLPFLLDTEKVATVQGIMLDLAYDPARDVQDLVIAQLLPHFLAWVKGSDRLHTSLLPAVLLKLEQLLKQCPVLGGADEELVKSGQAELRLVGEQQQWQAQALLRLFVALLPALRASALAHRPDTLNSILCNYDAGDSSEAAAHAEQTPSSTHLDREDGTAGTDIDGDSVADSRAETSVDPLGGVMIANDTSSNPPGTPASVASQSARSMYSVSLDEAGLAESVSEVTRESLANAPSEQLLPASLPSLPVTDGNALEGDGSVTDWQAGRAFSAWLEAGDGHRDWVQLSWLIETALPHLLTIIRCIPASDDTELLRRRVCSTVRSICSMLGPAMTAGAVEPLFVASATVPHRSCSASAVPHTANVAFNLIPQGEEGMRVGRQTVLPQLLAGVLPLAGPGALTAMLQGLCADAADGQDAWMLQHVQDAVSAVHFCGQYEEVQAPLLSVMRELANSTGQGAHMCAGMLGGAMVACLSLSQVAKQVLPVLEQLTQERNGAGAREMAVDALGEVWRAFAPNAKALQTIHKQLETCLALEDHEMQLSVIRALTARAPAVTPAQLEFLLQKVLHILATMAQRSFAGRSPVQLKDMATALFEALIAVDAAKSGEQTVALHLVAALQSLRREHEFLSSQQLEQLTGMLSEVSANTPAMSLPPSTSAHVGAPPQAAKASPSGRASRPSRHSSEGIQLESISSPPDDDAKGKLPARSIFGLPKRQTGASSGTSLWKDHSKKLFRSPS</sequence>
<feature type="compositionally biased region" description="Polar residues" evidence="2">
    <location>
        <begin position="1145"/>
        <end position="1157"/>
    </location>
</feature>
<dbReference type="GO" id="GO:0032367">
    <property type="term" value="P:intracellular cholesterol transport"/>
    <property type="evidence" value="ECO:0007669"/>
    <property type="project" value="InterPro"/>
</dbReference>
<gene>
    <name evidence="3" type="ORF">WJX73_010615</name>
</gene>
<feature type="compositionally biased region" description="Polar residues" evidence="2">
    <location>
        <begin position="14"/>
        <end position="26"/>
    </location>
</feature>
<dbReference type="PANTHER" id="PTHR32059:SF0">
    <property type="entry name" value="RAB11-BINDING PROTEIN RELCH"/>
    <property type="match status" value="1"/>
</dbReference>
<name>A0AAW1PRA3_9CHLO</name>
<evidence type="ECO:0000313" key="3">
    <source>
        <dbReference type="EMBL" id="KAK9812139.1"/>
    </source>
</evidence>
<keyword evidence="4" id="KW-1185">Reference proteome</keyword>
<evidence type="ECO:0000256" key="1">
    <source>
        <dbReference type="SAM" id="Coils"/>
    </source>
</evidence>
<feature type="compositionally biased region" description="Basic residues" evidence="2">
    <location>
        <begin position="1227"/>
        <end position="1236"/>
    </location>
</feature>
<proteinExistence type="predicted"/>
<reference evidence="3 4" key="1">
    <citation type="journal article" date="2024" name="Nat. Commun.">
        <title>Phylogenomics reveals the evolutionary origins of lichenization in chlorophyte algae.</title>
        <authorList>
            <person name="Puginier C."/>
            <person name="Libourel C."/>
            <person name="Otte J."/>
            <person name="Skaloud P."/>
            <person name="Haon M."/>
            <person name="Grisel S."/>
            <person name="Petersen M."/>
            <person name="Berrin J.G."/>
            <person name="Delaux P.M."/>
            <person name="Dal Grande F."/>
            <person name="Keller J."/>
        </authorList>
    </citation>
    <scope>NUCLEOTIDE SEQUENCE [LARGE SCALE GENOMIC DNA]</scope>
    <source>
        <strain evidence="3 4">SAG 2036</strain>
    </source>
</reference>
<dbReference type="PROSITE" id="PS50896">
    <property type="entry name" value="LISH"/>
    <property type="match status" value="1"/>
</dbReference>
<dbReference type="EMBL" id="JALJOQ010000009">
    <property type="protein sequence ID" value="KAK9812139.1"/>
    <property type="molecule type" value="Genomic_DNA"/>
</dbReference>